<dbReference type="AlphaFoldDB" id="A0A7X6DN78"/>
<sequence length="190" mass="21838">MNRMHHRALIFYGISIAAILCFTPIASLAVERTYDCAAQENRDKPTTIEILLAGKWKNRTKEVKQSFTTVDESLKVRIKFFPFLDPPLNIGIGRCVSAEEARLAIREAIRHNGGVDRLIMQDIMPHHWIKIGTTDTSELTWIPIQPEELARLTDPALTTEQFHDLYRELARQKEKKLPFGMGNPEREQTQ</sequence>
<gene>
    <name evidence="1" type="ORF">MNODULE_04600</name>
</gene>
<dbReference type="Proteomes" id="UP000534783">
    <property type="component" value="Unassembled WGS sequence"/>
</dbReference>
<evidence type="ECO:0000313" key="1">
    <source>
        <dbReference type="EMBL" id="NKE70023.1"/>
    </source>
</evidence>
<keyword evidence="2" id="KW-1185">Reference proteome</keyword>
<dbReference type="RefSeq" id="WP_168058293.1">
    <property type="nucleotide sequence ID" value="NZ_VTOW01000001.1"/>
</dbReference>
<organism evidence="1 2">
    <name type="scientific">Candidatus Manganitrophus noduliformans</name>
    <dbReference type="NCBI Taxonomy" id="2606439"/>
    <lineage>
        <taxon>Bacteria</taxon>
        <taxon>Pseudomonadati</taxon>
        <taxon>Nitrospirota</taxon>
        <taxon>Nitrospiria</taxon>
        <taxon>Candidatus Troglogloeales</taxon>
        <taxon>Candidatus Manganitrophaceae</taxon>
        <taxon>Candidatus Manganitrophus</taxon>
    </lineage>
</organism>
<evidence type="ECO:0000313" key="2">
    <source>
        <dbReference type="Proteomes" id="UP000534783"/>
    </source>
</evidence>
<protein>
    <submittedName>
        <fullName evidence="1">Uncharacterized protein</fullName>
    </submittedName>
</protein>
<comment type="caution">
    <text evidence="1">The sequence shown here is derived from an EMBL/GenBank/DDBJ whole genome shotgun (WGS) entry which is preliminary data.</text>
</comment>
<name>A0A7X6DN78_9BACT</name>
<accession>A0A7X6DN78</accession>
<proteinExistence type="predicted"/>
<reference evidence="1 2" key="1">
    <citation type="journal article" date="2020" name="Nature">
        <title>Bacterial chemolithoautotrophy via manganese oxidation.</title>
        <authorList>
            <person name="Yu H."/>
            <person name="Leadbetter J.R."/>
        </authorList>
    </citation>
    <scope>NUCLEOTIDE SEQUENCE [LARGE SCALE GENOMIC DNA]</scope>
    <source>
        <strain evidence="1 2">Mn-1</strain>
    </source>
</reference>
<dbReference type="EMBL" id="VTOW01000001">
    <property type="protein sequence ID" value="NKE70023.1"/>
    <property type="molecule type" value="Genomic_DNA"/>
</dbReference>